<evidence type="ECO:0000313" key="3">
    <source>
        <dbReference type="Proteomes" id="UP001233999"/>
    </source>
</evidence>
<keyword evidence="3" id="KW-1185">Reference proteome</keyword>
<dbReference type="Proteomes" id="UP001233999">
    <property type="component" value="Unassembled WGS sequence"/>
</dbReference>
<organism evidence="2 3">
    <name type="scientific">Diploptera punctata</name>
    <name type="common">Pacific beetle cockroach</name>
    <dbReference type="NCBI Taxonomy" id="6984"/>
    <lineage>
        <taxon>Eukaryota</taxon>
        <taxon>Metazoa</taxon>
        <taxon>Ecdysozoa</taxon>
        <taxon>Arthropoda</taxon>
        <taxon>Hexapoda</taxon>
        <taxon>Insecta</taxon>
        <taxon>Pterygota</taxon>
        <taxon>Neoptera</taxon>
        <taxon>Polyneoptera</taxon>
        <taxon>Dictyoptera</taxon>
        <taxon>Blattodea</taxon>
        <taxon>Blaberoidea</taxon>
        <taxon>Blaberidae</taxon>
        <taxon>Diplopterinae</taxon>
        <taxon>Diploptera</taxon>
    </lineage>
</organism>
<feature type="region of interest" description="Disordered" evidence="1">
    <location>
        <begin position="1"/>
        <end position="37"/>
    </location>
</feature>
<feature type="non-terminal residue" evidence="2">
    <location>
        <position position="1"/>
    </location>
</feature>
<accession>A0AAD8EK95</accession>
<comment type="caution">
    <text evidence="2">The sequence shown here is derived from an EMBL/GenBank/DDBJ whole genome shotgun (WGS) entry which is preliminary data.</text>
</comment>
<feature type="non-terminal residue" evidence="2">
    <location>
        <position position="54"/>
    </location>
</feature>
<reference evidence="2" key="1">
    <citation type="journal article" date="2023" name="IScience">
        <title>Live-bearing cockroach genome reveals convergent evolutionary mechanisms linked to viviparity in insects and beyond.</title>
        <authorList>
            <person name="Fouks B."/>
            <person name="Harrison M.C."/>
            <person name="Mikhailova A.A."/>
            <person name="Marchal E."/>
            <person name="English S."/>
            <person name="Carruthers M."/>
            <person name="Jennings E.C."/>
            <person name="Chiamaka E.L."/>
            <person name="Frigard R.A."/>
            <person name="Pippel M."/>
            <person name="Attardo G.M."/>
            <person name="Benoit J.B."/>
            <person name="Bornberg-Bauer E."/>
            <person name="Tobe S.S."/>
        </authorList>
    </citation>
    <scope>NUCLEOTIDE SEQUENCE</scope>
    <source>
        <strain evidence="2">Stay&amp;Tobe</strain>
    </source>
</reference>
<protein>
    <submittedName>
        <fullName evidence="2">Uncharacterized protein</fullName>
    </submittedName>
</protein>
<sequence>HPPPTFPPNLNLCSSLPDPPNTNSESTSSEDGLNATGLLGSTGQLLIVGTTSPL</sequence>
<proteinExistence type="predicted"/>
<feature type="compositionally biased region" description="Polar residues" evidence="1">
    <location>
        <begin position="21"/>
        <end position="31"/>
    </location>
</feature>
<dbReference type="EMBL" id="JASPKZ010003822">
    <property type="protein sequence ID" value="KAJ9592632.1"/>
    <property type="molecule type" value="Genomic_DNA"/>
</dbReference>
<gene>
    <name evidence="2" type="ORF">L9F63_015705</name>
</gene>
<dbReference type="AlphaFoldDB" id="A0AAD8EK95"/>
<name>A0AAD8EK95_DIPPU</name>
<reference evidence="2" key="2">
    <citation type="submission" date="2023-05" db="EMBL/GenBank/DDBJ databases">
        <authorList>
            <person name="Fouks B."/>
        </authorList>
    </citation>
    <scope>NUCLEOTIDE SEQUENCE</scope>
    <source>
        <strain evidence="2">Stay&amp;Tobe</strain>
        <tissue evidence="2">Testes</tissue>
    </source>
</reference>
<evidence type="ECO:0000313" key="2">
    <source>
        <dbReference type="EMBL" id="KAJ9592632.1"/>
    </source>
</evidence>
<evidence type="ECO:0000256" key="1">
    <source>
        <dbReference type="SAM" id="MobiDB-lite"/>
    </source>
</evidence>